<keyword evidence="3" id="KW-1185">Reference proteome</keyword>
<name>A0A371B1Y4_9SPHN</name>
<evidence type="ECO:0000313" key="2">
    <source>
        <dbReference type="EMBL" id="RDV01560.1"/>
    </source>
</evidence>
<dbReference type="OrthoDB" id="7391761at2"/>
<dbReference type="AlphaFoldDB" id="A0A371B1Y4"/>
<reference evidence="3" key="1">
    <citation type="submission" date="2018-08" db="EMBL/GenBank/DDBJ databases">
        <authorList>
            <person name="Kim S.-J."/>
            <person name="Jung G.-Y."/>
        </authorList>
    </citation>
    <scope>NUCLEOTIDE SEQUENCE [LARGE SCALE GENOMIC DNA]</scope>
    <source>
        <strain evidence="3">GY_G</strain>
    </source>
</reference>
<comment type="caution">
    <text evidence="2">The sequence shown here is derived from an EMBL/GenBank/DDBJ whole genome shotgun (WGS) entry which is preliminary data.</text>
</comment>
<keyword evidence="1" id="KW-0472">Membrane</keyword>
<accession>A0A371B1Y4</accession>
<gene>
    <name evidence="2" type="ORF">DXH95_14825</name>
</gene>
<keyword evidence="1" id="KW-0812">Transmembrane</keyword>
<keyword evidence="1" id="KW-1133">Transmembrane helix</keyword>
<proteinExistence type="predicted"/>
<feature type="transmembrane region" description="Helical" evidence="1">
    <location>
        <begin position="67"/>
        <end position="85"/>
    </location>
</feature>
<dbReference type="Proteomes" id="UP000263833">
    <property type="component" value="Unassembled WGS sequence"/>
</dbReference>
<dbReference type="RefSeq" id="WP_115550340.1">
    <property type="nucleotide sequence ID" value="NZ_QRGP01000003.1"/>
</dbReference>
<protein>
    <submittedName>
        <fullName evidence="2">Uncharacterized protein</fullName>
    </submittedName>
</protein>
<evidence type="ECO:0000313" key="3">
    <source>
        <dbReference type="Proteomes" id="UP000263833"/>
    </source>
</evidence>
<evidence type="ECO:0000256" key="1">
    <source>
        <dbReference type="SAM" id="Phobius"/>
    </source>
</evidence>
<sequence>MYLIVAFFLGIANFAMHKAVVESGHPFVEDTKLYFGKHFGRNGSYFLEFGILLGAMLFAYSDSGIIVGLYAAYTAFNGIAAWLLLSRRF</sequence>
<dbReference type="EMBL" id="QRGP01000003">
    <property type="protein sequence ID" value="RDV01560.1"/>
    <property type="molecule type" value="Genomic_DNA"/>
</dbReference>
<feature type="transmembrane region" description="Helical" evidence="1">
    <location>
        <begin position="43"/>
        <end position="60"/>
    </location>
</feature>
<organism evidence="2 3">
    <name type="scientific">Sphingorhabdus pulchriflava</name>
    <dbReference type="NCBI Taxonomy" id="2292257"/>
    <lineage>
        <taxon>Bacteria</taxon>
        <taxon>Pseudomonadati</taxon>
        <taxon>Pseudomonadota</taxon>
        <taxon>Alphaproteobacteria</taxon>
        <taxon>Sphingomonadales</taxon>
        <taxon>Sphingomonadaceae</taxon>
        <taxon>Sphingorhabdus</taxon>
    </lineage>
</organism>